<dbReference type="RefSeq" id="WP_096778948.1">
    <property type="nucleotide sequence ID" value="NZ_CP012621.1"/>
</dbReference>
<evidence type="ECO:0000256" key="1">
    <source>
        <dbReference type="SAM" id="MobiDB-lite"/>
    </source>
</evidence>
<feature type="region of interest" description="Disordered" evidence="1">
    <location>
        <begin position="323"/>
        <end position="342"/>
    </location>
</feature>
<evidence type="ECO:0000313" key="3">
    <source>
        <dbReference type="EMBL" id="ATG73674.1"/>
    </source>
</evidence>
<protein>
    <recommendedName>
        <fullName evidence="5">Protease (I) and scaffold (Z) protein</fullName>
    </recommendedName>
</protein>
<gene>
    <name evidence="3" type="ORF">AN401_07225</name>
</gene>
<keyword evidence="4" id="KW-1185">Reference proteome</keyword>
<evidence type="ECO:0008006" key="5">
    <source>
        <dbReference type="Google" id="ProtNLM"/>
    </source>
</evidence>
<proteinExistence type="predicted"/>
<evidence type="ECO:0000256" key="2">
    <source>
        <dbReference type="SAM" id="SignalP"/>
    </source>
</evidence>
<name>A0A291HNF9_9GAMM</name>
<dbReference type="EMBL" id="CP012621">
    <property type="protein sequence ID" value="ATG73674.1"/>
    <property type="molecule type" value="Genomic_DNA"/>
</dbReference>
<dbReference type="KEGG" id="zdf:AN401_07225"/>
<dbReference type="InterPro" id="IPR012106">
    <property type="entry name" value="Phage_Mu_Gp1"/>
</dbReference>
<dbReference type="PIRSF" id="PIRSF016624">
    <property type="entry name" value="Mu_prophg_I"/>
    <property type="match status" value="1"/>
</dbReference>
<accession>A0A291HNF9</accession>
<reference evidence="4" key="1">
    <citation type="submission" date="2015-09" db="EMBL/GenBank/DDBJ databases">
        <authorList>
            <person name="Shao Z."/>
            <person name="Wang L."/>
        </authorList>
    </citation>
    <scope>NUCLEOTIDE SEQUENCE [LARGE SCALE GENOMIC DNA]</scope>
    <source>
        <strain evidence="4">F13-1</strain>
    </source>
</reference>
<organism evidence="3 4">
    <name type="scientific">Zobellella denitrificans</name>
    <dbReference type="NCBI Taxonomy" id="347534"/>
    <lineage>
        <taxon>Bacteria</taxon>
        <taxon>Pseudomonadati</taxon>
        <taxon>Pseudomonadota</taxon>
        <taxon>Gammaproteobacteria</taxon>
        <taxon>Aeromonadales</taxon>
        <taxon>Aeromonadaceae</taxon>
        <taxon>Zobellella</taxon>
    </lineage>
</organism>
<keyword evidence="2" id="KW-0732">Signal</keyword>
<feature type="chain" id="PRO_5013058756" description="Protease (I) and scaffold (Z) protein" evidence="2">
    <location>
        <begin position="20"/>
        <end position="364"/>
    </location>
</feature>
<feature type="signal peptide" evidence="2">
    <location>
        <begin position="1"/>
        <end position="19"/>
    </location>
</feature>
<dbReference type="Proteomes" id="UP000217763">
    <property type="component" value="Chromosome"/>
</dbReference>
<dbReference type="Pfam" id="PF10123">
    <property type="entry name" value="Mu-like_Pro"/>
    <property type="match status" value="1"/>
</dbReference>
<dbReference type="AlphaFoldDB" id="A0A291HNF9"/>
<sequence>MRHTPIAIAVLSCSAPRVAACALRVSVTDELTRLIPGGRFDAPRGSMEGQGPWLLTETRARDVIARAAARSTDIPIDYEHQTLLSERNGLPAPAAGWVDPRSLVWRDDGLYGRVSWTAAAKRAISPGPDGEPPEYLYLSPVFPYDQGGEVIELLHLALTNTPAIDTAVTTLAAARMAATQTHHTEEKPMNEAQKLLALLGIEIAEGAAITAENLAAGEQAIAALKADAARAATTATELAALKSNPAKPDLSQYVPKAVYDEAQAQLAALKAGTHNAELDQLIEQGLADGRIPGKATADWLRPQGLAACKAYLDGAPAIAALKGGTQTNGKGHQGDDQPGELSKEELAVCKVMDLSPDEYRKANA</sequence>
<evidence type="ECO:0000313" key="4">
    <source>
        <dbReference type="Proteomes" id="UP000217763"/>
    </source>
</evidence>